<evidence type="ECO:0000259" key="4">
    <source>
        <dbReference type="PROSITE" id="PS50043"/>
    </source>
</evidence>
<dbReference type="InterPro" id="IPR016032">
    <property type="entry name" value="Sig_transdc_resp-reg_C-effctor"/>
</dbReference>
<dbReference type="InterPro" id="IPR000792">
    <property type="entry name" value="Tscrpt_reg_LuxR_C"/>
</dbReference>
<dbReference type="SMART" id="SM00421">
    <property type="entry name" value="HTH_LUXR"/>
    <property type="match status" value="1"/>
</dbReference>
<accession>A0A316I8D4</accession>
<dbReference type="AlphaFoldDB" id="A0A316I8D4"/>
<keyword evidence="2" id="KW-0238">DNA-binding</keyword>
<dbReference type="SUPFAM" id="SSF46894">
    <property type="entry name" value="C-terminal effector domain of the bipartite response regulators"/>
    <property type="match status" value="1"/>
</dbReference>
<sequence length="258" mass="28766">MTDPAAQSAIYALWDELADFGAARAQDARNHLLTGLCALVGAQNANWTGAVRMDDVGPGDPVRGWRARVIHFLHPDRILVGKAREQQRGVERGRVDETVLRQVADSGRFRIHRLAELVGPAWFQGDYYRDYYLGMNRADALWAGIPINQDAELYVGIFREPGRPPFTDAERDAAGAALRGLRWFHRQQMLAEGVGVASAPLSPAERQVLRGLLQGQTQKQIATVLGHSPHTTREYARRIFRKYGVSDGAQLMSLWLGR</sequence>
<proteinExistence type="predicted"/>
<organism evidence="5 6">
    <name type="scientific">Fulvimonas soli</name>
    <dbReference type="NCBI Taxonomy" id="155197"/>
    <lineage>
        <taxon>Bacteria</taxon>
        <taxon>Pseudomonadati</taxon>
        <taxon>Pseudomonadota</taxon>
        <taxon>Gammaproteobacteria</taxon>
        <taxon>Lysobacterales</taxon>
        <taxon>Rhodanobacteraceae</taxon>
        <taxon>Fulvimonas</taxon>
    </lineage>
</organism>
<protein>
    <submittedName>
        <fullName evidence="5">LuxR family transcriptional regulator</fullName>
    </submittedName>
</protein>
<evidence type="ECO:0000256" key="1">
    <source>
        <dbReference type="ARBA" id="ARBA00023015"/>
    </source>
</evidence>
<dbReference type="Gene3D" id="1.10.10.10">
    <property type="entry name" value="Winged helix-like DNA-binding domain superfamily/Winged helix DNA-binding domain"/>
    <property type="match status" value="1"/>
</dbReference>
<keyword evidence="3" id="KW-0804">Transcription</keyword>
<dbReference type="PROSITE" id="PS50043">
    <property type="entry name" value="HTH_LUXR_2"/>
    <property type="match status" value="1"/>
</dbReference>
<evidence type="ECO:0000256" key="3">
    <source>
        <dbReference type="ARBA" id="ARBA00023163"/>
    </source>
</evidence>
<dbReference type="GO" id="GO:0003677">
    <property type="term" value="F:DNA binding"/>
    <property type="evidence" value="ECO:0007669"/>
    <property type="project" value="UniProtKB-KW"/>
</dbReference>
<dbReference type="PANTHER" id="PTHR44688:SF16">
    <property type="entry name" value="DNA-BINDING TRANSCRIPTIONAL ACTIVATOR DEVR_DOSR"/>
    <property type="match status" value="1"/>
</dbReference>
<dbReference type="OrthoDB" id="9816555at2"/>
<evidence type="ECO:0000256" key="2">
    <source>
        <dbReference type="ARBA" id="ARBA00023125"/>
    </source>
</evidence>
<dbReference type="PANTHER" id="PTHR44688">
    <property type="entry name" value="DNA-BINDING TRANSCRIPTIONAL ACTIVATOR DEVR_DOSR"/>
    <property type="match status" value="1"/>
</dbReference>
<dbReference type="Pfam" id="PF00196">
    <property type="entry name" value="GerE"/>
    <property type="match status" value="1"/>
</dbReference>
<reference evidence="5 6" key="1">
    <citation type="submission" date="2018-05" db="EMBL/GenBank/DDBJ databases">
        <title>Genomic Encyclopedia of Type Strains, Phase IV (KMG-IV): sequencing the most valuable type-strain genomes for metagenomic binning, comparative biology and taxonomic classification.</title>
        <authorList>
            <person name="Goeker M."/>
        </authorList>
    </citation>
    <scope>NUCLEOTIDE SEQUENCE [LARGE SCALE GENOMIC DNA]</scope>
    <source>
        <strain evidence="5 6">DSM 14263</strain>
    </source>
</reference>
<name>A0A316I8D4_9GAMM</name>
<dbReference type="GO" id="GO:0006355">
    <property type="term" value="P:regulation of DNA-templated transcription"/>
    <property type="evidence" value="ECO:0007669"/>
    <property type="project" value="InterPro"/>
</dbReference>
<dbReference type="InterPro" id="IPR036388">
    <property type="entry name" value="WH-like_DNA-bd_sf"/>
</dbReference>
<evidence type="ECO:0000313" key="5">
    <source>
        <dbReference type="EMBL" id="PWK89703.1"/>
    </source>
</evidence>
<comment type="caution">
    <text evidence="5">The sequence shown here is derived from an EMBL/GenBank/DDBJ whole genome shotgun (WGS) entry which is preliminary data.</text>
</comment>
<evidence type="ECO:0000313" key="6">
    <source>
        <dbReference type="Proteomes" id="UP000245812"/>
    </source>
</evidence>
<dbReference type="EMBL" id="QGHC01000004">
    <property type="protein sequence ID" value="PWK89703.1"/>
    <property type="molecule type" value="Genomic_DNA"/>
</dbReference>
<keyword evidence="1" id="KW-0805">Transcription regulation</keyword>
<dbReference type="CDD" id="cd06170">
    <property type="entry name" value="LuxR_C_like"/>
    <property type="match status" value="1"/>
</dbReference>
<feature type="domain" description="HTH luxR-type" evidence="4">
    <location>
        <begin position="194"/>
        <end position="258"/>
    </location>
</feature>
<keyword evidence="6" id="KW-1185">Reference proteome</keyword>
<gene>
    <name evidence="5" type="ORF">C7456_10451</name>
</gene>
<dbReference type="RefSeq" id="WP_105762811.1">
    <property type="nucleotide sequence ID" value="NZ_MSZV01000007.1"/>
</dbReference>
<dbReference type="Proteomes" id="UP000245812">
    <property type="component" value="Unassembled WGS sequence"/>
</dbReference>
<dbReference type="PRINTS" id="PR00038">
    <property type="entry name" value="HTHLUXR"/>
</dbReference>